<name>A0ABT9I480_9GAMM</name>
<keyword evidence="3" id="KW-1185">Reference proteome</keyword>
<evidence type="ECO:0000313" key="2">
    <source>
        <dbReference type="EMBL" id="MDP5138207.1"/>
    </source>
</evidence>
<gene>
    <name evidence="2" type="ORF">ORJ04_19855</name>
</gene>
<organism evidence="2 3">
    <name type="scientific">Rheinheimera baltica</name>
    <dbReference type="NCBI Taxonomy" id="67576"/>
    <lineage>
        <taxon>Bacteria</taxon>
        <taxon>Pseudomonadati</taxon>
        <taxon>Pseudomonadota</taxon>
        <taxon>Gammaproteobacteria</taxon>
        <taxon>Chromatiales</taxon>
        <taxon>Chromatiaceae</taxon>
        <taxon>Rheinheimera</taxon>
    </lineage>
</organism>
<dbReference type="RefSeq" id="WP_305977365.1">
    <property type="nucleotide sequence ID" value="NZ_JAPJDY010000001.1"/>
</dbReference>
<evidence type="ECO:0000259" key="1">
    <source>
        <dbReference type="Pfam" id="PF14240"/>
    </source>
</evidence>
<accession>A0ABT9I480</accession>
<reference evidence="2 3" key="1">
    <citation type="submission" date="2022-11" db="EMBL/GenBank/DDBJ databases">
        <title>Viruses from the air-sea interface of a natural surface slick.</title>
        <authorList>
            <person name="Rahlff J."/>
            <person name="Holmfeldt K."/>
        </authorList>
    </citation>
    <scope>NUCLEOTIDE SEQUENCE [LARGE SCALE GENOMIC DNA]</scope>
    <source>
        <strain evidence="2 3">SMS4</strain>
    </source>
</reference>
<dbReference type="Pfam" id="PF14240">
    <property type="entry name" value="YHYH"/>
    <property type="match status" value="1"/>
</dbReference>
<protein>
    <submittedName>
        <fullName evidence="2">YHYH protein</fullName>
    </submittedName>
</protein>
<comment type="caution">
    <text evidence="2">The sequence shown here is derived from an EMBL/GenBank/DDBJ whole genome shotgun (WGS) entry which is preliminary data.</text>
</comment>
<dbReference type="EMBL" id="JAPJDZ010000112">
    <property type="protein sequence ID" value="MDP5138207.1"/>
    <property type="molecule type" value="Genomic_DNA"/>
</dbReference>
<dbReference type="InterPro" id="IPR025924">
    <property type="entry name" value="YHYH_dom"/>
</dbReference>
<dbReference type="Proteomes" id="UP001231109">
    <property type="component" value="Unassembled WGS sequence"/>
</dbReference>
<proteinExistence type="predicted"/>
<sequence length="326" mass="34372">MNINDFSKCLIPLLATVFINIGCSDGTDSTAADAGNTTDNTTAATVDPELFLPDALVGAVSTENCTLSGGTAATCYRITIAGAPANNMIGPFCPPNIDSDATEGGIWFDGSGELYQLDGDFIKNLSNLYGSGWQLYNAETGKVNITDSQLACEAAARPNVDPAYRNYCVECKLEYTGAVQQTFLIPVTPVPAKTQSSIRSDVGIALNGVVLAPAAPVDAILSNYTIAAFDDCGGHINPFEGYHYHASTGCSEVIVEADGHAGLIGFALDGYRIYAMKNMAGDEDYDLDQCRGHSDSSRGYHYHAASAGENMFIGCFSGEQGSIIQE</sequence>
<evidence type="ECO:0000313" key="3">
    <source>
        <dbReference type="Proteomes" id="UP001231109"/>
    </source>
</evidence>
<feature type="domain" description="YHYH" evidence="1">
    <location>
        <begin position="183"/>
        <end position="278"/>
    </location>
</feature>